<evidence type="ECO:0000313" key="9">
    <source>
        <dbReference type="EMBL" id="GFJ93813.1"/>
    </source>
</evidence>
<evidence type="ECO:0000259" key="7">
    <source>
        <dbReference type="Pfam" id="PF17389"/>
    </source>
</evidence>
<evidence type="ECO:0000259" key="6">
    <source>
        <dbReference type="Pfam" id="PF08531"/>
    </source>
</evidence>
<dbReference type="RefSeq" id="WP_218577489.1">
    <property type="nucleotide sequence ID" value="NZ_BLPG01000001.1"/>
</dbReference>
<evidence type="ECO:0000256" key="3">
    <source>
        <dbReference type="ARBA" id="ARBA00022801"/>
    </source>
</evidence>
<dbReference type="GO" id="GO:0030596">
    <property type="term" value="F:alpha-L-rhamnosidase activity"/>
    <property type="evidence" value="ECO:0007669"/>
    <property type="project" value="UniProtKB-EC"/>
</dbReference>
<feature type="compositionally biased region" description="Low complexity" evidence="4">
    <location>
        <begin position="860"/>
        <end position="881"/>
    </location>
</feature>
<dbReference type="Pfam" id="PF25788">
    <property type="entry name" value="Ig_Rha78A_N"/>
    <property type="match status" value="1"/>
</dbReference>
<dbReference type="PANTHER" id="PTHR33307">
    <property type="entry name" value="ALPHA-RHAMNOSIDASE (EUROFUNG)"/>
    <property type="match status" value="1"/>
</dbReference>
<dbReference type="Pfam" id="PF17390">
    <property type="entry name" value="Bac_rhamnosid_C"/>
    <property type="match status" value="1"/>
</dbReference>
<evidence type="ECO:0000259" key="5">
    <source>
        <dbReference type="Pfam" id="PF05592"/>
    </source>
</evidence>
<dbReference type="Gene3D" id="2.60.120.260">
    <property type="entry name" value="Galactose-binding domain-like"/>
    <property type="match status" value="2"/>
</dbReference>
<dbReference type="PIRSF" id="PIRSF010631">
    <property type="entry name" value="A-rhamnsds"/>
    <property type="match status" value="1"/>
</dbReference>
<dbReference type="EMBL" id="BLPG01000001">
    <property type="protein sequence ID" value="GFJ93813.1"/>
    <property type="molecule type" value="Genomic_DNA"/>
</dbReference>
<dbReference type="Pfam" id="PF08531">
    <property type="entry name" value="Bac_rhamnosid_N"/>
    <property type="match status" value="1"/>
</dbReference>
<evidence type="ECO:0000256" key="1">
    <source>
        <dbReference type="ARBA" id="ARBA00001445"/>
    </source>
</evidence>
<evidence type="ECO:0000256" key="2">
    <source>
        <dbReference type="ARBA" id="ARBA00012652"/>
    </source>
</evidence>
<keyword evidence="3" id="KW-0378">Hydrolase</keyword>
<dbReference type="InterPro" id="IPR035396">
    <property type="entry name" value="Bac_rhamnosid6H"/>
</dbReference>
<dbReference type="InterPro" id="IPR008902">
    <property type="entry name" value="Rhamnosid_concanavalin"/>
</dbReference>
<dbReference type="Pfam" id="PF17389">
    <property type="entry name" value="Bac_rhamnosid6H"/>
    <property type="match status" value="1"/>
</dbReference>
<sequence length="947" mass="105240">MTLYGLTTEQRCQPLGMGEPRPRLSWKLDSERRGAAQSAYRITAAERAADLDDADRLLWDTGRRDATDSIGVPWQGPALRSATRYHWRVEIWDETGTPAGAAQTWFETGLLHREDWTAVWVGRDPFAAPHVDPPSDNDGPTGAAPLYLRREFRVAQRPVRARLYATARGVYEPRLNGDWVGDLELAPGWTEYHHRLQYQTYDVTDQLREGANTLAAIVADGWWCGFVGFDPRRPAHHYGDQPAFLAQLVLDFTDGSQQVVATDAGWTEQPGAIRAADLLMGEHVDARHHVPGWDQPGPVGGFRPVAVLDAEPGPLVAEPDDPIRVTHEMPAAKVERRAPGRFIVDFGQNLVGRVRLNVRAAEAGHRIVLRHAEMLDAGELYVDSLRRAKATDVYVTGGGEIEVFEPRFTFHGFRYVEIANHPGDLSTSDVVAQVLHNDTPYTGTFQCSDPMVNQLQSNIVWGQRGNFLAVPTDCPQRDERLGWLADAQIFAPTASRNADVSAFFARWMRDVVDGQDVEGAFRDVAPVVSMYREAAPAWGDAGAIIPWHLWRTYGDRRVLERSFDAMVAWVRYVHKHNPDLRWRHRTGNSYGDWLQVDAATPRDVLATAYFARSAQIVGLSAEVLGRHAEAEEMRALHAAIRAAFIESYVDDDGTVEGGTQTGYLLALAFGLLPDALVPAAVGHLAADIEKRDNRLTTGFVGVALLCPVLTDHGRADLAYALLHQDEYPSWGYSIRHGATTIWERWDGWTEHAGFQSPAMNSFNHYSLGSVGDWLYGRVAGIDQTPRSVAYRELLLRPLPGGRLTWARAEQETVRGRIACGWQVEDGRITVTATVPPGSTAVLEIPTADPDSVREDGAPMSGRPGFSGSSRPPRGSPCGWRPAATPSPLRLNRLLPHGRHHEDTHTSGPGRRVHRGDPLDRVQRRHQRRLRRRRQQDPDPGLGRPGVR</sequence>
<dbReference type="InterPro" id="IPR016007">
    <property type="entry name" value="Alpha_rhamnosid"/>
</dbReference>
<protein>
    <recommendedName>
        <fullName evidence="2">alpha-L-rhamnosidase</fullName>
        <ecNumber evidence="2">3.2.1.40</ecNumber>
    </recommendedName>
</protein>
<dbReference type="EC" id="3.2.1.40" evidence="2"/>
<evidence type="ECO:0000259" key="8">
    <source>
        <dbReference type="Pfam" id="PF17390"/>
    </source>
</evidence>
<keyword evidence="10" id="KW-1185">Reference proteome</keyword>
<dbReference type="Gene3D" id="2.60.40.10">
    <property type="entry name" value="Immunoglobulins"/>
    <property type="match status" value="1"/>
</dbReference>
<organism evidence="9 10">
    <name type="scientific">Phytohabitans rumicis</name>
    <dbReference type="NCBI Taxonomy" id="1076125"/>
    <lineage>
        <taxon>Bacteria</taxon>
        <taxon>Bacillati</taxon>
        <taxon>Actinomycetota</taxon>
        <taxon>Actinomycetes</taxon>
        <taxon>Micromonosporales</taxon>
        <taxon>Micromonosporaceae</taxon>
    </lineage>
</organism>
<dbReference type="GO" id="GO:0005975">
    <property type="term" value="P:carbohydrate metabolic process"/>
    <property type="evidence" value="ECO:0007669"/>
    <property type="project" value="InterPro"/>
</dbReference>
<dbReference type="InterPro" id="IPR013783">
    <property type="entry name" value="Ig-like_fold"/>
</dbReference>
<dbReference type="PANTHER" id="PTHR33307:SF6">
    <property type="entry name" value="ALPHA-RHAMNOSIDASE (EUROFUNG)-RELATED"/>
    <property type="match status" value="1"/>
</dbReference>
<feature type="domain" description="Bacterial alpha-L-rhamnosidase N-terminal" evidence="6">
    <location>
        <begin position="157"/>
        <end position="326"/>
    </location>
</feature>
<dbReference type="Gene3D" id="2.60.420.10">
    <property type="entry name" value="Maltose phosphorylase, domain 3"/>
    <property type="match status" value="1"/>
</dbReference>
<name>A0A6V8L9A9_9ACTN</name>
<gene>
    <name evidence="9" type="ORF">Prum_074550</name>
</gene>
<dbReference type="Gene3D" id="1.50.10.10">
    <property type="match status" value="1"/>
</dbReference>
<feature type="domain" description="Alpha-L-rhamnosidase concanavalin-like" evidence="5">
    <location>
        <begin position="337"/>
        <end position="436"/>
    </location>
</feature>
<dbReference type="InterPro" id="IPR008928">
    <property type="entry name" value="6-hairpin_glycosidase_sf"/>
</dbReference>
<dbReference type="Proteomes" id="UP000482960">
    <property type="component" value="Unassembled WGS sequence"/>
</dbReference>
<dbReference type="InterPro" id="IPR013737">
    <property type="entry name" value="Bac_rhamnosid_N"/>
</dbReference>
<reference evidence="9 10" key="1">
    <citation type="submission" date="2020-03" db="EMBL/GenBank/DDBJ databases">
        <title>Whole genome shotgun sequence of Phytohabitans rumicis NBRC 108638.</title>
        <authorList>
            <person name="Komaki H."/>
            <person name="Tamura T."/>
        </authorList>
    </citation>
    <scope>NUCLEOTIDE SEQUENCE [LARGE SCALE GENOMIC DNA]</scope>
    <source>
        <strain evidence="9 10">NBRC 108638</strain>
    </source>
</reference>
<feature type="compositionally biased region" description="Basic residues" evidence="4">
    <location>
        <begin position="922"/>
        <end position="933"/>
    </location>
</feature>
<accession>A0A6V8L9A9</accession>
<dbReference type="InterPro" id="IPR035398">
    <property type="entry name" value="Bac_rhamnosid_C"/>
</dbReference>
<evidence type="ECO:0000313" key="10">
    <source>
        <dbReference type="Proteomes" id="UP000482960"/>
    </source>
</evidence>
<feature type="region of interest" description="Disordered" evidence="4">
    <location>
        <begin position="839"/>
        <end position="947"/>
    </location>
</feature>
<feature type="domain" description="Alpha-L-rhamnosidase six-hairpin glycosidase" evidence="7">
    <location>
        <begin position="442"/>
        <end position="778"/>
    </location>
</feature>
<proteinExistence type="predicted"/>
<dbReference type="SUPFAM" id="SSF48208">
    <property type="entry name" value="Six-hairpin glycosidases"/>
    <property type="match status" value="1"/>
</dbReference>
<dbReference type="InterPro" id="IPR012341">
    <property type="entry name" value="6hp_glycosidase-like_sf"/>
</dbReference>
<dbReference type="Pfam" id="PF05592">
    <property type="entry name" value="Bac_rhamnosid"/>
    <property type="match status" value="1"/>
</dbReference>
<comment type="catalytic activity">
    <reaction evidence="1">
        <text>Hydrolysis of terminal non-reducing alpha-L-rhamnose residues in alpha-L-rhamnosides.</text>
        <dbReference type="EC" id="3.2.1.40"/>
    </reaction>
</comment>
<comment type="caution">
    <text evidence="9">The sequence shown here is derived from an EMBL/GenBank/DDBJ whole genome shotgun (WGS) entry which is preliminary data.</text>
</comment>
<dbReference type="AlphaFoldDB" id="A0A6V8L9A9"/>
<reference evidence="9 10" key="2">
    <citation type="submission" date="2020-03" db="EMBL/GenBank/DDBJ databases">
        <authorList>
            <person name="Ichikawa N."/>
            <person name="Kimura A."/>
            <person name="Kitahashi Y."/>
            <person name="Uohara A."/>
        </authorList>
    </citation>
    <scope>NUCLEOTIDE SEQUENCE [LARGE SCALE GENOMIC DNA]</scope>
    <source>
        <strain evidence="9 10">NBRC 108638</strain>
    </source>
</reference>
<feature type="domain" description="Alpha-L-rhamnosidase C-terminal" evidence="8">
    <location>
        <begin position="781"/>
        <end position="854"/>
    </location>
</feature>
<evidence type="ECO:0000256" key="4">
    <source>
        <dbReference type="SAM" id="MobiDB-lite"/>
    </source>
</evidence>